<sequence length="148" mass="17409">MCYNYEGEPVSFLFSQDITTDPLEDARMLLYLEDLKRTDISTRPFEKCMYYYLLGERLEAQFWSLNAKKIIRIKFSDSAYRYTWNAASHVYKLYHARGIYNLLTVQNITANALLRLSNKNFEVLVEEAKSIRAVEINDILEFHAESVV</sequence>
<organism evidence="1 2">
    <name type="scientific">Gigaspora margarita</name>
    <dbReference type="NCBI Taxonomy" id="4874"/>
    <lineage>
        <taxon>Eukaryota</taxon>
        <taxon>Fungi</taxon>
        <taxon>Fungi incertae sedis</taxon>
        <taxon>Mucoromycota</taxon>
        <taxon>Glomeromycotina</taxon>
        <taxon>Glomeromycetes</taxon>
        <taxon>Diversisporales</taxon>
        <taxon>Gigasporaceae</taxon>
        <taxon>Gigaspora</taxon>
    </lineage>
</organism>
<proteinExistence type="predicted"/>
<dbReference type="EMBL" id="CAJVQB010011477">
    <property type="protein sequence ID" value="CAG8748019.1"/>
    <property type="molecule type" value="Genomic_DNA"/>
</dbReference>
<gene>
    <name evidence="1" type="ORF">GMARGA_LOCUS16078</name>
</gene>
<comment type="caution">
    <text evidence="1">The sequence shown here is derived from an EMBL/GenBank/DDBJ whole genome shotgun (WGS) entry which is preliminary data.</text>
</comment>
<dbReference type="Proteomes" id="UP000789901">
    <property type="component" value="Unassembled WGS sequence"/>
</dbReference>
<accession>A0ABN7VAI8</accession>
<reference evidence="1 2" key="1">
    <citation type="submission" date="2021-06" db="EMBL/GenBank/DDBJ databases">
        <authorList>
            <person name="Kallberg Y."/>
            <person name="Tangrot J."/>
            <person name="Rosling A."/>
        </authorList>
    </citation>
    <scope>NUCLEOTIDE SEQUENCE [LARGE SCALE GENOMIC DNA]</scope>
    <source>
        <strain evidence="1 2">120-4 pot B 10/14</strain>
    </source>
</reference>
<keyword evidence="2" id="KW-1185">Reference proteome</keyword>
<name>A0ABN7VAI8_GIGMA</name>
<evidence type="ECO:0000313" key="1">
    <source>
        <dbReference type="EMBL" id="CAG8748019.1"/>
    </source>
</evidence>
<evidence type="ECO:0000313" key="2">
    <source>
        <dbReference type="Proteomes" id="UP000789901"/>
    </source>
</evidence>
<protein>
    <submittedName>
        <fullName evidence="1">33333_t:CDS:1</fullName>
    </submittedName>
</protein>